<accession>A0A5E7PDF5</accession>
<gene>
    <name evidence="1" type="ORF">PS896_05184</name>
</gene>
<dbReference type="EMBL" id="CABVIN010000009">
    <property type="protein sequence ID" value="VVP47451.1"/>
    <property type="molecule type" value="Genomic_DNA"/>
</dbReference>
<protein>
    <submittedName>
        <fullName evidence="1">Uncharacterized protein</fullName>
    </submittedName>
</protein>
<sequence length="572" mass="65249">MSWVVVHIINIGLKGFLAVQRKNVLSEDFSVLLESPKIYAPDVFSACYGSHGSYHSTQFVLRLSPVKHRLVDSLKNKKPGERITLEEIAAYSTYIHETVHWWQFVGSTTGLIISLSYPAQTHENINSLRVLAKSTNIGKSIKSWSESGHCSDSEHSSDEVKHANIVVNNAMDYEFFRTQIYQYENTSDFFNTPYFDSMDHAFFISYQLVVGLLRTTFDPKGGFLPDVEAWNTEYTKFIQEKQADTPEVVLYPVSGLDLLEGQARLIQLQYLCLAHESSPSFAETIQGGQLDGVYGNAFNYFLQKVGCECPESILDPLVPIFLLICDISLNPSEGFPFKVSDVERFVKDADPKYRFLIMCGAAAENINELRALISEYSRDEYIAAADLLTSSWGYSHPLAIPEEVWYWYEGQESISELVQEKEGFNFKMENLAVRLLFSSFVSFNLDKYNSPEFFCWTGFHLAKSSDYLKDSELWLKHSCPFADKEDDNGVFVREVPGVEADEVLAAYNQFYASCLTFDMTRQWVLSDGPFEYDYSWLTERDDPADIEKKVKELFKGLYGVCPSEIEQRINCS</sequence>
<proteinExistence type="predicted"/>
<organism evidence="1 2">
    <name type="scientific">Pseudomonas fluorescens</name>
    <dbReference type="NCBI Taxonomy" id="294"/>
    <lineage>
        <taxon>Bacteria</taxon>
        <taxon>Pseudomonadati</taxon>
        <taxon>Pseudomonadota</taxon>
        <taxon>Gammaproteobacteria</taxon>
        <taxon>Pseudomonadales</taxon>
        <taxon>Pseudomonadaceae</taxon>
        <taxon>Pseudomonas</taxon>
    </lineage>
</organism>
<dbReference type="RefSeq" id="WP_150648590.1">
    <property type="nucleotide sequence ID" value="NZ_CABVIN010000009.1"/>
</dbReference>
<dbReference type="AlphaFoldDB" id="A0A5E7PDF5"/>
<evidence type="ECO:0000313" key="2">
    <source>
        <dbReference type="Proteomes" id="UP000377224"/>
    </source>
</evidence>
<name>A0A5E7PDF5_PSEFL</name>
<dbReference type="Proteomes" id="UP000377224">
    <property type="component" value="Unassembled WGS sequence"/>
</dbReference>
<evidence type="ECO:0000313" key="1">
    <source>
        <dbReference type="EMBL" id="VVP47451.1"/>
    </source>
</evidence>
<reference evidence="1 2" key="1">
    <citation type="submission" date="2019-09" db="EMBL/GenBank/DDBJ databases">
        <authorList>
            <person name="Chandra G."/>
            <person name="Truman W A."/>
        </authorList>
    </citation>
    <scope>NUCLEOTIDE SEQUENCE [LARGE SCALE GENOMIC DNA]</scope>
    <source>
        <strain evidence="1">PS896</strain>
    </source>
</reference>